<feature type="region of interest" description="Disordered" evidence="5">
    <location>
        <begin position="268"/>
        <end position="301"/>
    </location>
</feature>
<evidence type="ECO:0000256" key="1">
    <source>
        <dbReference type="ARBA" id="ARBA00022723"/>
    </source>
</evidence>
<feature type="region of interest" description="Disordered" evidence="5">
    <location>
        <begin position="1"/>
        <end position="52"/>
    </location>
</feature>
<dbReference type="SMART" id="SM00356">
    <property type="entry name" value="ZnF_C3H1"/>
    <property type="match status" value="1"/>
</dbReference>
<feature type="compositionally biased region" description="Basic and acidic residues" evidence="5">
    <location>
        <begin position="324"/>
        <end position="334"/>
    </location>
</feature>
<dbReference type="Pfam" id="PF10453">
    <property type="entry name" value="NUFIP1"/>
    <property type="match status" value="1"/>
</dbReference>
<feature type="compositionally biased region" description="Basic and acidic residues" evidence="5">
    <location>
        <begin position="380"/>
        <end position="421"/>
    </location>
</feature>
<organism evidence="7 8">
    <name type="scientific">Kwoniella heveanensis BCC8398</name>
    <dbReference type="NCBI Taxonomy" id="1296120"/>
    <lineage>
        <taxon>Eukaryota</taxon>
        <taxon>Fungi</taxon>
        <taxon>Dikarya</taxon>
        <taxon>Basidiomycota</taxon>
        <taxon>Agaricomycotina</taxon>
        <taxon>Tremellomycetes</taxon>
        <taxon>Tremellales</taxon>
        <taxon>Cryptococcaceae</taxon>
        <taxon>Kwoniella</taxon>
    </lineage>
</organism>
<feature type="compositionally biased region" description="Polar residues" evidence="5">
    <location>
        <begin position="43"/>
        <end position="52"/>
    </location>
</feature>
<proteinExistence type="predicted"/>
<dbReference type="Pfam" id="PF00642">
    <property type="entry name" value="zf-CCCH"/>
    <property type="match status" value="1"/>
</dbReference>
<dbReference type="AlphaFoldDB" id="A0A1B9GPE1"/>
<dbReference type="STRING" id="1296120.A0A1B9GPE1"/>
<feature type="compositionally biased region" description="Basic and acidic residues" evidence="5">
    <location>
        <begin position="624"/>
        <end position="640"/>
    </location>
</feature>
<feature type="compositionally biased region" description="Basic and acidic residues" evidence="5">
    <location>
        <begin position="531"/>
        <end position="543"/>
    </location>
</feature>
<dbReference type="InterPro" id="IPR019496">
    <property type="entry name" value="NUFIP1_cons_dom"/>
</dbReference>
<dbReference type="PANTHER" id="PTHR13309:SF0">
    <property type="entry name" value="FMR1-INTERACTING PROTEIN NUFIP1"/>
    <property type="match status" value="1"/>
</dbReference>
<evidence type="ECO:0000256" key="3">
    <source>
        <dbReference type="ARBA" id="ARBA00022833"/>
    </source>
</evidence>
<dbReference type="InterPro" id="IPR036855">
    <property type="entry name" value="Znf_CCCH_sf"/>
</dbReference>
<feature type="compositionally biased region" description="Pro residues" evidence="5">
    <location>
        <begin position="180"/>
        <end position="190"/>
    </location>
</feature>
<accession>A0A1B9GPE1</accession>
<dbReference type="GO" id="GO:0005634">
    <property type="term" value="C:nucleus"/>
    <property type="evidence" value="ECO:0007669"/>
    <property type="project" value="TreeGrafter"/>
</dbReference>
<feature type="compositionally biased region" description="Basic and acidic residues" evidence="5">
    <location>
        <begin position="649"/>
        <end position="660"/>
    </location>
</feature>
<feature type="region of interest" description="Disordered" evidence="5">
    <location>
        <begin position="526"/>
        <end position="586"/>
    </location>
</feature>
<dbReference type="InterPro" id="IPR039136">
    <property type="entry name" value="NUFIP1-like"/>
</dbReference>
<evidence type="ECO:0000313" key="8">
    <source>
        <dbReference type="Proteomes" id="UP000092666"/>
    </source>
</evidence>
<dbReference type="Gene3D" id="4.10.1000.10">
    <property type="entry name" value="Zinc finger, CCCH-type"/>
    <property type="match status" value="1"/>
</dbReference>
<name>A0A1B9GPE1_9TREE</name>
<dbReference type="GO" id="GO:0008270">
    <property type="term" value="F:zinc ion binding"/>
    <property type="evidence" value="ECO:0007669"/>
    <property type="project" value="UniProtKB-KW"/>
</dbReference>
<feature type="region of interest" description="Disordered" evidence="5">
    <location>
        <begin position="624"/>
        <end position="660"/>
    </location>
</feature>
<feature type="zinc finger region" description="C3H1-type" evidence="4">
    <location>
        <begin position="515"/>
        <end position="543"/>
    </location>
</feature>
<dbReference type="SUPFAM" id="SSF90229">
    <property type="entry name" value="CCCH zinc finger"/>
    <property type="match status" value="1"/>
</dbReference>
<dbReference type="GO" id="GO:0003723">
    <property type="term" value="F:RNA binding"/>
    <property type="evidence" value="ECO:0007669"/>
    <property type="project" value="InterPro"/>
</dbReference>
<feature type="region of interest" description="Disordered" evidence="5">
    <location>
        <begin position="322"/>
        <end position="355"/>
    </location>
</feature>
<gene>
    <name evidence="7" type="ORF">I316_05513</name>
</gene>
<dbReference type="GO" id="GO:0000492">
    <property type="term" value="P:box C/D snoRNP assembly"/>
    <property type="evidence" value="ECO:0007669"/>
    <property type="project" value="TreeGrafter"/>
</dbReference>
<evidence type="ECO:0000313" key="7">
    <source>
        <dbReference type="EMBL" id="OCF32876.1"/>
    </source>
</evidence>
<sequence length="660" mass="70257">MNHGLPARPNFSAAETSSQPQAPKRQRPQDQQTRNPTRGAHVPQQQQHASTSFIQSQAPINITGGYNPFPIAHAQAGAAYNNPYSSIASTTSTGTGGYDPTTTNYYQPANLTGGYPTFPLGVQGYPAQTFGQSLFEPQLQPGLVNPSGYAYSSTYVNPLTLASSSSSVPVQPNAKRQRPNPNPGPDPGPGPGSSFNPMGTVGSSMRMGTITSASTGPTASSSAFGTPFVDGTGQSQTPTHMWRNCSHPGCKFVGPGNEVEIHEGDRHLIFPNGKPMERSEEEERYARRKGPPPPIQGTSITLNTPEDIEKWIAERKAKWPSAKRVQEKEEERKAAIARGDIPARGRGGKRGRGGRMVNDAAYLAEEWGRAPPPNVPGQGRWERGRGRGRGRGAERGRGRGRGGHGDGHARDGDEGWPKTDRGISTGHKTRSTALPEGTATTKVAALEGYDTPNDSCSSSSSSSGSSSDSSDSDSDSDPNTDAETDTEHADPESKNPIPGDHPKDTAQTGFTTAAAQTKPVCKFFAKNGRCKNGDKCRFAHTKGDTAAPASAVPGTGPQFNSNDGGIRQKANLPRQPPPKRANPFERPSMLGSLLANPIENTLSQLSQTIRFLVANDFLRGVELKVGDAEDQARERNKVVEEPQPDDFEAGSKEEEGSGGF</sequence>
<evidence type="ECO:0000259" key="6">
    <source>
        <dbReference type="PROSITE" id="PS50103"/>
    </source>
</evidence>
<dbReference type="OrthoDB" id="273070at2759"/>
<dbReference type="PROSITE" id="PS50103">
    <property type="entry name" value="ZF_C3H1"/>
    <property type="match status" value="1"/>
</dbReference>
<keyword evidence="1 4" id="KW-0479">Metal-binding</keyword>
<reference evidence="7 8" key="1">
    <citation type="submission" date="2013-07" db="EMBL/GenBank/DDBJ databases">
        <title>The Genome Sequence of Cryptococcus heveanensis BCC8398.</title>
        <authorList>
            <consortium name="The Broad Institute Genome Sequencing Platform"/>
            <person name="Cuomo C."/>
            <person name="Litvintseva A."/>
            <person name="Chen Y."/>
            <person name="Heitman J."/>
            <person name="Sun S."/>
            <person name="Springer D."/>
            <person name="Dromer F."/>
            <person name="Young S.K."/>
            <person name="Zeng Q."/>
            <person name="Gargeya S."/>
            <person name="Fitzgerald M."/>
            <person name="Abouelleil A."/>
            <person name="Alvarado L."/>
            <person name="Berlin A.M."/>
            <person name="Chapman S.B."/>
            <person name="Dewar J."/>
            <person name="Goldberg J."/>
            <person name="Griggs A."/>
            <person name="Gujja S."/>
            <person name="Hansen M."/>
            <person name="Howarth C."/>
            <person name="Imamovic A."/>
            <person name="Larimer J."/>
            <person name="McCowan C."/>
            <person name="Murphy C."/>
            <person name="Pearson M."/>
            <person name="Priest M."/>
            <person name="Roberts A."/>
            <person name="Saif S."/>
            <person name="Shea T."/>
            <person name="Sykes S."/>
            <person name="Wortman J."/>
            <person name="Nusbaum C."/>
            <person name="Birren B."/>
        </authorList>
    </citation>
    <scope>NUCLEOTIDE SEQUENCE [LARGE SCALE GENOMIC DNA]</scope>
    <source>
        <strain evidence="7 8">BCC8398</strain>
    </source>
</reference>
<feature type="compositionally biased region" description="Polar residues" evidence="5">
    <location>
        <begin position="193"/>
        <end position="203"/>
    </location>
</feature>
<feature type="compositionally biased region" description="Low complexity" evidence="5">
    <location>
        <begin position="208"/>
        <end position="226"/>
    </location>
</feature>
<feature type="compositionally biased region" description="Low complexity" evidence="5">
    <location>
        <begin position="454"/>
        <end position="469"/>
    </location>
</feature>
<evidence type="ECO:0000256" key="2">
    <source>
        <dbReference type="ARBA" id="ARBA00022771"/>
    </source>
</evidence>
<keyword evidence="3 4" id="KW-0862">Zinc</keyword>
<protein>
    <recommendedName>
        <fullName evidence="6">C3H1-type domain-containing protein</fullName>
    </recommendedName>
</protein>
<dbReference type="Proteomes" id="UP000092666">
    <property type="component" value="Unassembled WGS sequence"/>
</dbReference>
<dbReference type="EMBL" id="KV700128">
    <property type="protein sequence ID" value="OCF32876.1"/>
    <property type="molecule type" value="Genomic_DNA"/>
</dbReference>
<reference evidence="8" key="2">
    <citation type="submission" date="2013-12" db="EMBL/GenBank/DDBJ databases">
        <title>Evolution of pathogenesis and genome organization in the Tremellales.</title>
        <authorList>
            <person name="Cuomo C."/>
            <person name="Litvintseva A."/>
            <person name="Heitman J."/>
            <person name="Chen Y."/>
            <person name="Sun S."/>
            <person name="Springer D."/>
            <person name="Dromer F."/>
            <person name="Young S."/>
            <person name="Zeng Q."/>
            <person name="Chapman S."/>
            <person name="Gujja S."/>
            <person name="Saif S."/>
            <person name="Birren B."/>
        </authorList>
    </citation>
    <scope>NUCLEOTIDE SEQUENCE [LARGE SCALE GENOMIC DNA]</scope>
    <source>
        <strain evidence="8">BCC8398</strain>
    </source>
</reference>
<evidence type="ECO:0000256" key="4">
    <source>
        <dbReference type="PROSITE-ProRule" id="PRU00723"/>
    </source>
</evidence>
<dbReference type="PANTHER" id="PTHR13309">
    <property type="entry name" value="NUCLEAR FRAGILE X MENTAL RETARDATION PROTEIN INTERACTING PROTEIN 1"/>
    <property type="match status" value="1"/>
</dbReference>
<feature type="region of interest" description="Disordered" evidence="5">
    <location>
        <begin position="163"/>
        <end position="237"/>
    </location>
</feature>
<feature type="compositionally biased region" description="Acidic residues" evidence="5">
    <location>
        <begin position="470"/>
        <end position="484"/>
    </location>
</feature>
<keyword evidence="8" id="KW-1185">Reference proteome</keyword>
<keyword evidence="2 4" id="KW-0863">Zinc-finger</keyword>
<feature type="domain" description="C3H1-type" evidence="6">
    <location>
        <begin position="515"/>
        <end position="543"/>
    </location>
</feature>
<dbReference type="InterPro" id="IPR000571">
    <property type="entry name" value="Znf_CCCH"/>
</dbReference>
<evidence type="ECO:0000256" key="5">
    <source>
        <dbReference type="SAM" id="MobiDB-lite"/>
    </source>
</evidence>
<feature type="region of interest" description="Disordered" evidence="5">
    <location>
        <begin position="367"/>
        <end position="512"/>
    </location>
</feature>